<feature type="domain" description="Activator of Hsp90 ATPase AHSA1-like N-terminal" evidence="2">
    <location>
        <begin position="23"/>
        <end position="52"/>
    </location>
</feature>
<gene>
    <name evidence="3" type="ORF">RJ639_042739</name>
</gene>
<dbReference type="GO" id="GO:0051087">
    <property type="term" value="F:protein-folding chaperone binding"/>
    <property type="evidence" value="ECO:0007669"/>
    <property type="project" value="InterPro"/>
</dbReference>
<dbReference type="SUPFAM" id="SSF103111">
    <property type="entry name" value="Activator of Hsp90 ATPase, Aha1"/>
    <property type="match status" value="1"/>
</dbReference>
<dbReference type="AlphaFoldDB" id="A0AA89B041"/>
<accession>A0AA89B041</accession>
<proteinExistence type="inferred from homology"/>
<dbReference type="InterPro" id="IPR015310">
    <property type="entry name" value="AHSA1-like_N"/>
</dbReference>
<dbReference type="Gene3D" id="3.15.10.20">
    <property type="entry name" value="Activator of Hsp90 ATPase Aha1, N-terminal domain"/>
    <property type="match status" value="1"/>
</dbReference>
<keyword evidence="4" id="KW-1185">Reference proteome</keyword>
<dbReference type="Pfam" id="PF09229">
    <property type="entry name" value="Aha1_N"/>
    <property type="match status" value="1"/>
</dbReference>
<dbReference type="GO" id="GO:0001671">
    <property type="term" value="F:ATPase activator activity"/>
    <property type="evidence" value="ECO:0007669"/>
    <property type="project" value="InterPro"/>
</dbReference>
<evidence type="ECO:0000256" key="1">
    <source>
        <dbReference type="ARBA" id="ARBA00006817"/>
    </source>
</evidence>
<reference evidence="3" key="1">
    <citation type="submission" date="2022-12" db="EMBL/GenBank/DDBJ databases">
        <title>Draft genome assemblies for two species of Escallonia (Escalloniales).</title>
        <authorList>
            <person name="Chanderbali A."/>
            <person name="Dervinis C."/>
            <person name="Anghel I."/>
            <person name="Soltis D."/>
            <person name="Soltis P."/>
            <person name="Zapata F."/>
        </authorList>
    </citation>
    <scope>NUCLEOTIDE SEQUENCE</scope>
    <source>
        <strain evidence="3">UCBG64.0493</strain>
        <tissue evidence="3">Leaf</tissue>
    </source>
</reference>
<name>A0AA89B041_9ASTE</name>
<organism evidence="3 4">
    <name type="scientific">Escallonia herrerae</name>
    <dbReference type="NCBI Taxonomy" id="1293975"/>
    <lineage>
        <taxon>Eukaryota</taxon>
        <taxon>Viridiplantae</taxon>
        <taxon>Streptophyta</taxon>
        <taxon>Embryophyta</taxon>
        <taxon>Tracheophyta</taxon>
        <taxon>Spermatophyta</taxon>
        <taxon>Magnoliopsida</taxon>
        <taxon>eudicotyledons</taxon>
        <taxon>Gunneridae</taxon>
        <taxon>Pentapetalae</taxon>
        <taxon>asterids</taxon>
        <taxon>campanulids</taxon>
        <taxon>Escalloniales</taxon>
        <taxon>Escalloniaceae</taxon>
        <taxon>Escallonia</taxon>
    </lineage>
</organism>
<comment type="caution">
    <text evidence="3">The sequence shown here is derived from an EMBL/GenBank/DDBJ whole genome shotgun (WGS) entry which is preliminary data.</text>
</comment>
<evidence type="ECO:0000313" key="3">
    <source>
        <dbReference type="EMBL" id="KAK3023729.1"/>
    </source>
</evidence>
<sequence length="76" mass="8044">MEAACRSIGTSSVTTLSADKPILSGEGNLFIQTTKVEKVEGEAYVNVRKGKSYSATRLASPWAGPARPKMSPATRS</sequence>
<comment type="similarity">
    <text evidence="1">Belongs to the AHA1 family.</text>
</comment>
<evidence type="ECO:0000259" key="2">
    <source>
        <dbReference type="Pfam" id="PF09229"/>
    </source>
</evidence>
<dbReference type="EMBL" id="JAVXUP010000639">
    <property type="protein sequence ID" value="KAK3023729.1"/>
    <property type="molecule type" value="Genomic_DNA"/>
</dbReference>
<protein>
    <recommendedName>
        <fullName evidence="2">Activator of Hsp90 ATPase AHSA1-like N-terminal domain-containing protein</fullName>
    </recommendedName>
</protein>
<evidence type="ECO:0000313" key="4">
    <source>
        <dbReference type="Proteomes" id="UP001188597"/>
    </source>
</evidence>
<dbReference type="InterPro" id="IPR036338">
    <property type="entry name" value="Aha1"/>
</dbReference>
<dbReference type="Proteomes" id="UP001188597">
    <property type="component" value="Unassembled WGS sequence"/>
</dbReference>